<dbReference type="Pfam" id="PF13855">
    <property type="entry name" value="LRR_8"/>
    <property type="match status" value="1"/>
</dbReference>
<dbReference type="Gene3D" id="1.10.10.10">
    <property type="entry name" value="Winged helix-like DNA-binding domain superfamily/Winged helix DNA-binding domain"/>
    <property type="match status" value="1"/>
</dbReference>
<evidence type="ECO:0000256" key="2">
    <source>
        <dbReference type="ARBA" id="ARBA00022614"/>
    </source>
</evidence>
<dbReference type="PANTHER" id="PTHR33463">
    <property type="entry name" value="NB-ARC DOMAIN-CONTAINING PROTEIN-RELATED"/>
    <property type="match status" value="1"/>
</dbReference>
<organism evidence="5 6">
    <name type="scientific">Nyssa sinensis</name>
    <dbReference type="NCBI Taxonomy" id="561372"/>
    <lineage>
        <taxon>Eukaryota</taxon>
        <taxon>Viridiplantae</taxon>
        <taxon>Streptophyta</taxon>
        <taxon>Embryophyta</taxon>
        <taxon>Tracheophyta</taxon>
        <taxon>Spermatophyta</taxon>
        <taxon>Magnoliopsida</taxon>
        <taxon>eudicotyledons</taxon>
        <taxon>Gunneridae</taxon>
        <taxon>Pentapetalae</taxon>
        <taxon>asterids</taxon>
        <taxon>Cornales</taxon>
        <taxon>Nyssaceae</taxon>
        <taxon>Nyssa</taxon>
    </lineage>
</organism>
<dbReference type="PRINTS" id="PR00364">
    <property type="entry name" value="DISEASERSIST"/>
</dbReference>
<dbReference type="EMBL" id="CM018037">
    <property type="protein sequence ID" value="KAA8538809.1"/>
    <property type="molecule type" value="Genomic_DNA"/>
</dbReference>
<dbReference type="PANTHER" id="PTHR33463:SF198">
    <property type="entry name" value="RPP4C3"/>
    <property type="match status" value="1"/>
</dbReference>
<evidence type="ECO:0000256" key="1">
    <source>
        <dbReference type="ARBA" id="ARBA00008894"/>
    </source>
</evidence>
<dbReference type="AlphaFoldDB" id="A0A5J5B7Z7"/>
<accession>A0A5J5B7Z7</accession>
<dbReference type="SUPFAM" id="SSF52058">
    <property type="entry name" value="L domain-like"/>
    <property type="match status" value="1"/>
</dbReference>
<dbReference type="Gene3D" id="3.80.10.10">
    <property type="entry name" value="Ribonuclease Inhibitor"/>
    <property type="match status" value="1"/>
</dbReference>
<dbReference type="Proteomes" id="UP000325577">
    <property type="component" value="Linkage Group LG14"/>
</dbReference>
<dbReference type="InterPro" id="IPR032675">
    <property type="entry name" value="LRR_dom_sf"/>
</dbReference>
<name>A0A5J5B7Z7_9ASTE</name>
<dbReference type="InterPro" id="IPR002182">
    <property type="entry name" value="NB-ARC"/>
</dbReference>
<evidence type="ECO:0000313" key="6">
    <source>
        <dbReference type="Proteomes" id="UP000325577"/>
    </source>
</evidence>
<comment type="similarity">
    <text evidence="1">Belongs to the disease resistance NB-LRR family.</text>
</comment>
<keyword evidence="3" id="KW-0611">Plant defense</keyword>
<dbReference type="PROSITE" id="PS51450">
    <property type="entry name" value="LRR"/>
    <property type="match status" value="1"/>
</dbReference>
<keyword evidence="2" id="KW-0433">Leucine-rich repeat</keyword>
<dbReference type="GO" id="GO:0006952">
    <property type="term" value="P:defense response"/>
    <property type="evidence" value="ECO:0007669"/>
    <property type="project" value="UniProtKB-KW"/>
</dbReference>
<dbReference type="GO" id="GO:0043531">
    <property type="term" value="F:ADP binding"/>
    <property type="evidence" value="ECO:0007669"/>
    <property type="project" value="InterPro"/>
</dbReference>
<gene>
    <name evidence="5" type="ORF">F0562_025501</name>
</gene>
<evidence type="ECO:0000313" key="5">
    <source>
        <dbReference type="EMBL" id="KAA8538809.1"/>
    </source>
</evidence>
<dbReference type="InterPro" id="IPR050905">
    <property type="entry name" value="Plant_NBS-LRR"/>
</dbReference>
<reference evidence="5 6" key="1">
    <citation type="submission" date="2019-09" db="EMBL/GenBank/DDBJ databases">
        <title>A chromosome-level genome assembly of the Chinese tupelo Nyssa sinensis.</title>
        <authorList>
            <person name="Yang X."/>
            <person name="Kang M."/>
            <person name="Yang Y."/>
            <person name="Xiong H."/>
            <person name="Wang M."/>
            <person name="Zhang Z."/>
            <person name="Wang Z."/>
            <person name="Wu H."/>
            <person name="Ma T."/>
            <person name="Liu J."/>
            <person name="Xi Z."/>
        </authorList>
    </citation>
    <scope>NUCLEOTIDE SEQUENCE [LARGE SCALE GENOMIC DNA]</scope>
    <source>
        <strain evidence="5">J267</strain>
        <tissue evidence="5">Leaf</tissue>
    </source>
</reference>
<dbReference type="SUPFAM" id="SSF52540">
    <property type="entry name" value="P-loop containing nucleoside triphosphate hydrolases"/>
    <property type="match status" value="1"/>
</dbReference>
<dbReference type="FunFam" id="3.40.50.300:FF:001091">
    <property type="entry name" value="Probable disease resistance protein At1g61300"/>
    <property type="match status" value="1"/>
</dbReference>
<feature type="domain" description="NB-ARC" evidence="4">
    <location>
        <begin position="62"/>
        <end position="223"/>
    </location>
</feature>
<dbReference type="Gene3D" id="3.40.50.300">
    <property type="entry name" value="P-loop containing nucleotide triphosphate hydrolases"/>
    <property type="match status" value="1"/>
</dbReference>
<evidence type="ECO:0000259" key="4">
    <source>
        <dbReference type="Pfam" id="PF00931"/>
    </source>
</evidence>
<sequence length="494" mass="56463">MEFFSAVVGKIGEKIIEKVTDHFFTRIVNGVLDTVAHRAPASDIWFKSTTDYENFESRRLVFEEIIEALRDDKIYIIGIHGAAGVGKTKMAEEISKRAKENKLFDEVAMTSVSQNPDVRKIQGELADCLDLKLDSETEIGRASQLCKRLQNGKKIIVIIDDVWNQINLKEIRIPFVDNIKGCKIVLTSRSSSVCHQIGVQKCVPIGFLPEHEAWDLFEKKVKNSIDSPEMESVAKENKETWEDALEQLRNSRLSNIEGMEVHSRIELSYKFLKSADVKSCFLLCCLFQEDTQISIDDLVRYGVGMRFLRNLDTMEKARNRVHMLVDTLKISSLLLEGRDEDFVKMHDVIRDVAISIASKEEYGFLVTTGAEKWLEKDEYERCKVLSLWSKNIYELPDELECPELHTLVLDCNNPSLKVPNGFFNGMKKLNVLHLSNMHISSLPKLVNLRMLCLNNCRFVDMALLIKELPKLEILSLVGSSIKELVPEIRQLTHL</sequence>
<proteinExistence type="inferred from homology"/>
<dbReference type="InterPro" id="IPR001611">
    <property type="entry name" value="Leu-rich_rpt"/>
</dbReference>
<evidence type="ECO:0000256" key="3">
    <source>
        <dbReference type="ARBA" id="ARBA00022821"/>
    </source>
</evidence>
<dbReference type="Pfam" id="PF00931">
    <property type="entry name" value="NB-ARC"/>
    <property type="match status" value="1"/>
</dbReference>
<protein>
    <recommendedName>
        <fullName evidence="4">NB-ARC domain-containing protein</fullName>
    </recommendedName>
</protein>
<keyword evidence="6" id="KW-1185">Reference proteome</keyword>
<dbReference type="InterPro" id="IPR027417">
    <property type="entry name" value="P-loop_NTPase"/>
</dbReference>
<dbReference type="InterPro" id="IPR036388">
    <property type="entry name" value="WH-like_DNA-bd_sf"/>
</dbReference>
<dbReference type="OrthoDB" id="1898799at2759"/>